<dbReference type="EMBL" id="JBANRG010000097">
    <property type="protein sequence ID" value="KAK7436205.1"/>
    <property type="molecule type" value="Genomic_DNA"/>
</dbReference>
<sequence length="528" mass="60491">MHPVLLIPEILHHIASFNDPATNAIAAQTCRFWSEICLPFAWEVVDDENRLLCLCRPFMSENRDSISPTILLHGWDRFRRYASWARELHFNADSKEPLEIIQLSIFKPANCFPRLRTLRWIGEDDDESLDCCVAFMQDSLERFELRLGPYCSWDKANLVLSMLPVKVPGLQVLVLEVDPWWNEIEMTNDVVKTWEALIASLPCLREISVPSFPLMERVVAALSLRPAFEKMSFVPQLDTVVLRFKPVLEGGFSSLQHLMLGPVDFILVLPFLSDPLLRPVLLRSLHLTSPDAEDNEIIYDLFTTISSKFPHLEELSILCASFHAEDENDEPLDTVKFKHITPLLACRSMKKFCFRHPAALLISNAEYLQLATSWPLIQTLILNHTPYYLYYSNIPIYTDAFKRGLSTLLSTCRCLEVLGLYMDTDNVPVTFVLPEVDRKSSLRKLYVGNSVVEDSGCLMVAKNLSNLLPLNCEVLPRDSSSDHDNFNVYLEPQVAEWVDEYDEKWSEVAKALSKVRKEKRESDCSISE</sequence>
<comment type="caution">
    <text evidence="1">The sequence shown here is derived from an EMBL/GenBank/DDBJ whole genome shotgun (WGS) entry which is preliminary data.</text>
</comment>
<name>A0ABR1IPW3_9AGAR</name>
<reference evidence="1 2" key="1">
    <citation type="submission" date="2024-01" db="EMBL/GenBank/DDBJ databases">
        <title>A draft genome for the cacao thread blight pathogen Marasmiellus scandens.</title>
        <authorList>
            <person name="Baruah I.K."/>
            <person name="Leung J."/>
            <person name="Bukari Y."/>
            <person name="Amoako-Attah I."/>
            <person name="Meinhardt L.W."/>
            <person name="Bailey B.A."/>
            <person name="Cohen S.P."/>
        </authorList>
    </citation>
    <scope>NUCLEOTIDE SEQUENCE [LARGE SCALE GENOMIC DNA]</scope>
    <source>
        <strain evidence="1 2">GH-19</strain>
    </source>
</reference>
<evidence type="ECO:0008006" key="3">
    <source>
        <dbReference type="Google" id="ProtNLM"/>
    </source>
</evidence>
<organism evidence="1 2">
    <name type="scientific">Marasmiellus scandens</name>
    <dbReference type="NCBI Taxonomy" id="2682957"/>
    <lineage>
        <taxon>Eukaryota</taxon>
        <taxon>Fungi</taxon>
        <taxon>Dikarya</taxon>
        <taxon>Basidiomycota</taxon>
        <taxon>Agaricomycotina</taxon>
        <taxon>Agaricomycetes</taxon>
        <taxon>Agaricomycetidae</taxon>
        <taxon>Agaricales</taxon>
        <taxon>Marasmiineae</taxon>
        <taxon>Omphalotaceae</taxon>
        <taxon>Marasmiellus</taxon>
    </lineage>
</organism>
<protein>
    <recommendedName>
        <fullName evidence="3">F-box domain-containing protein</fullName>
    </recommendedName>
</protein>
<proteinExistence type="predicted"/>
<evidence type="ECO:0000313" key="1">
    <source>
        <dbReference type="EMBL" id="KAK7436205.1"/>
    </source>
</evidence>
<dbReference type="Gene3D" id="3.80.10.10">
    <property type="entry name" value="Ribonuclease Inhibitor"/>
    <property type="match status" value="1"/>
</dbReference>
<keyword evidence="2" id="KW-1185">Reference proteome</keyword>
<dbReference type="SUPFAM" id="SSF52047">
    <property type="entry name" value="RNI-like"/>
    <property type="match status" value="1"/>
</dbReference>
<dbReference type="Proteomes" id="UP001498398">
    <property type="component" value="Unassembled WGS sequence"/>
</dbReference>
<accession>A0ABR1IPW3</accession>
<dbReference type="CDD" id="cd09917">
    <property type="entry name" value="F-box_SF"/>
    <property type="match status" value="1"/>
</dbReference>
<evidence type="ECO:0000313" key="2">
    <source>
        <dbReference type="Proteomes" id="UP001498398"/>
    </source>
</evidence>
<gene>
    <name evidence="1" type="ORF">VKT23_019282</name>
</gene>
<dbReference type="InterPro" id="IPR032675">
    <property type="entry name" value="LRR_dom_sf"/>
</dbReference>